<dbReference type="InterPro" id="IPR013783">
    <property type="entry name" value="Ig-like_fold"/>
</dbReference>
<feature type="domain" description="Cadherin" evidence="4">
    <location>
        <begin position="1061"/>
        <end position="1146"/>
    </location>
</feature>
<organism evidence="5 6">
    <name type="scientific">Splendidivirga corallicola</name>
    <dbReference type="NCBI Taxonomy" id="3051826"/>
    <lineage>
        <taxon>Bacteria</taxon>
        <taxon>Pseudomonadati</taxon>
        <taxon>Bacteroidota</taxon>
        <taxon>Cytophagia</taxon>
        <taxon>Cytophagales</taxon>
        <taxon>Splendidivirgaceae</taxon>
        <taxon>Splendidivirga</taxon>
    </lineage>
</organism>
<dbReference type="Proteomes" id="UP001172082">
    <property type="component" value="Unassembled WGS sequence"/>
</dbReference>
<dbReference type="InterPro" id="IPR036514">
    <property type="entry name" value="SGNH_hydro_sf"/>
</dbReference>
<dbReference type="Gene3D" id="2.60.40.10">
    <property type="entry name" value="Immunoglobulins"/>
    <property type="match status" value="3"/>
</dbReference>
<name>A0ABT8KQX9_9BACT</name>
<evidence type="ECO:0000259" key="4">
    <source>
        <dbReference type="PROSITE" id="PS50268"/>
    </source>
</evidence>
<dbReference type="PROSITE" id="PS50025">
    <property type="entry name" value="LAM_G_DOMAIN"/>
    <property type="match status" value="1"/>
</dbReference>
<dbReference type="Pfam" id="PF13385">
    <property type="entry name" value="Laminin_G_3"/>
    <property type="match status" value="2"/>
</dbReference>
<gene>
    <name evidence="5" type="ORF">QQ008_17180</name>
</gene>
<dbReference type="InterPro" id="IPR051532">
    <property type="entry name" value="Ester_Hydrolysis_Enzymes"/>
</dbReference>
<dbReference type="Gene3D" id="2.60.120.200">
    <property type="match status" value="2"/>
</dbReference>
<feature type="domain" description="Cadherin" evidence="4">
    <location>
        <begin position="934"/>
        <end position="1036"/>
    </location>
</feature>
<dbReference type="InterPro" id="IPR001791">
    <property type="entry name" value="Laminin_G"/>
</dbReference>
<dbReference type="SUPFAM" id="SSF49313">
    <property type="entry name" value="Cadherin-like"/>
    <property type="match status" value="3"/>
</dbReference>
<dbReference type="Pfam" id="PF13472">
    <property type="entry name" value="Lipase_GDSL_2"/>
    <property type="match status" value="1"/>
</dbReference>
<evidence type="ECO:0000313" key="5">
    <source>
        <dbReference type="EMBL" id="MDN5203126.1"/>
    </source>
</evidence>
<dbReference type="PROSITE" id="PS50268">
    <property type="entry name" value="CADHERIN_2"/>
    <property type="match status" value="2"/>
</dbReference>
<dbReference type="InterPro" id="IPR006558">
    <property type="entry name" value="LamG-like"/>
</dbReference>
<dbReference type="SMART" id="SM00560">
    <property type="entry name" value="LamGL"/>
    <property type="match status" value="2"/>
</dbReference>
<dbReference type="InterPro" id="IPR013320">
    <property type="entry name" value="ConA-like_dom_sf"/>
</dbReference>
<dbReference type="SUPFAM" id="SSF52266">
    <property type="entry name" value="SGNH hydrolase"/>
    <property type="match status" value="1"/>
</dbReference>
<dbReference type="InterPro" id="IPR002126">
    <property type="entry name" value="Cadherin-like_dom"/>
</dbReference>
<dbReference type="RefSeq" id="WP_346753148.1">
    <property type="nucleotide sequence ID" value="NZ_JAUJEA010000006.1"/>
</dbReference>
<dbReference type="InterPro" id="IPR015919">
    <property type="entry name" value="Cadherin-like_sf"/>
</dbReference>
<dbReference type="EMBL" id="JAUJEA010000006">
    <property type="protein sequence ID" value="MDN5203126.1"/>
    <property type="molecule type" value="Genomic_DNA"/>
</dbReference>
<dbReference type="Gene3D" id="2.60.40.60">
    <property type="entry name" value="Cadherins"/>
    <property type="match status" value="1"/>
</dbReference>
<accession>A0ABT8KQX9</accession>
<dbReference type="PANTHER" id="PTHR30383:SF5">
    <property type="entry name" value="SGNH HYDROLASE-TYPE ESTERASE DOMAIN-CONTAINING PROTEIN"/>
    <property type="match status" value="1"/>
</dbReference>
<reference evidence="5" key="1">
    <citation type="submission" date="2023-06" db="EMBL/GenBank/DDBJ databases">
        <title>Genomic of Parafulvivirga corallium.</title>
        <authorList>
            <person name="Wang G."/>
        </authorList>
    </citation>
    <scope>NUCLEOTIDE SEQUENCE</scope>
    <source>
        <strain evidence="5">BMA10</strain>
    </source>
</reference>
<evidence type="ECO:0000256" key="1">
    <source>
        <dbReference type="ARBA" id="ARBA00022729"/>
    </source>
</evidence>
<protein>
    <submittedName>
        <fullName evidence="5">Ig-like domain-containing protein</fullName>
    </submittedName>
</protein>
<dbReference type="NCBIfam" id="TIGR04183">
    <property type="entry name" value="Por_Secre_tail"/>
    <property type="match status" value="1"/>
</dbReference>
<dbReference type="Pfam" id="PF18962">
    <property type="entry name" value="Por_Secre_tail"/>
    <property type="match status" value="1"/>
</dbReference>
<dbReference type="Gene3D" id="3.40.50.1110">
    <property type="entry name" value="SGNH hydrolase"/>
    <property type="match status" value="1"/>
</dbReference>
<feature type="domain" description="Laminin G" evidence="3">
    <location>
        <begin position="346"/>
        <end position="518"/>
    </location>
</feature>
<evidence type="ECO:0000259" key="3">
    <source>
        <dbReference type="PROSITE" id="PS50025"/>
    </source>
</evidence>
<keyword evidence="1" id="KW-0732">Signal</keyword>
<keyword evidence="2" id="KW-1015">Disulfide bond</keyword>
<keyword evidence="6" id="KW-1185">Reference proteome</keyword>
<proteinExistence type="predicted"/>
<dbReference type="InterPro" id="IPR013830">
    <property type="entry name" value="SGNH_hydro"/>
</dbReference>
<dbReference type="SUPFAM" id="SSF49899">
    <property type="entry name" value="Concanavalin A-like lectins/glucanases"/>
    <property type="match status" value="2"/>
</dbReference>
<dbReference type="InterPro" id="IPR026444">
    <property type="entry name" value="Secre_tail"/>
</dbReference>
<dbReference type="Pfam" id="PF05345">
    <property type="entry name" value="He_PIG"/>
    <property type="match status" value="3"/>
</dbReference>
<evidence type="ECO:0000313" key="6">
    <source>
        <dbReference type="Proteomes" id="UP001172082"/>
    </source>
</evidence>
<evidence type="ECO:0000256" key="2">
    <source>
        <dbReference type="ARBA" id="ARBA00023157"/>
    </source>
</evidence>
<comment type="caution">
    <text evidence="5">The sequence shown here is derived from an EMBL/GenBank/DDBJ whole genome shotgun (WGS) entry which is preliminary data.</text>
</comment>
<sequence length="1556" mass="164947">MPLGNSITEGSHTGITRPVGERIGYRQSLYIALTGAGYNVDFVGDRMEGQSATPSFDPDHEGHPGFEASQIETNVYSYLTSNVPHAVLLHIGTNGLNSSADATSISQDLEGILDEIDRFETDNGVEITVFLAQIINRMVNHAPTTEYNGLVETIAQNRISAGDNIILVDMENDAGLDYATEMDDNLHPNDAGYAKMGQHWFSILDAFLELPQINTTVLDDAFVQQNYQFQIDAAGNPAVTYALTTFPTGMTIDSQTGLISWTPTIGQAGDHTVEVSITNLLGSDSESFTVTVNNNTLCVADLISYWKLDESSGSSYRDLFDNNATCSTCPTATTGKIAGGQQFDLTTSLSAASSSSWNWSSDDSFTIEFWLNTTSSTSGNRVIVGRDDSSTDLHYWVGLDDSGVARFVLRDRSGAGTSIGTGFGSALNDGSWHHVVAIRDDSDNTNKLYVDGTLVDQATVDYTSGFDSSVDLNIGWLNLSSGFHYEGTLDEILIYDRAISTAEISDHYADGLVGNNYCTNAPHISSTAVTDATVGQAYAYNVNAVGIPFPTYSLNTFPTGMTIDSQSGLISWVPALGQEGSNSVEVQVSNSQGQSTQSFSINVAGLPDCSAGLTHYWKLEEVANAEDYLDSFDNDDGTCTSCPTPASGRIGGAQEFGLTTNLSVPDDNSFDWAANESFSFELWINTSSSTSGNRVLLGRDDSGSDLHFWLGLDDSGTARFVLANTTNERGDIGGGVGTALNDGQWHHIAAVRDETVNKNLLYVDGALVDETTINYTADFVGTTNLNIGWLDLAPEFHFEGIIDEVVMYNRALSALDVSGHYNSGLTGTDYCPFAPAIVTPINLPLASTENEYNQRIEATGVPFPTFSLTTGPAGMTIDNTTGVLSWTPTSGQTGTHPLTVQVTNSEGSDSRSFSVEVAAVNDPPQFTAGSNQVVNEDAGPQTVNGWATNIDDGDPDLTQNLTFNIINNNGGGLFSTQPAISSTGTLTYTPAANANGTAQITITLSDDGSNTDPDNNTSGQVTFSITINALNDAPSFTKGSDQAVNEDSGLVSISNWATDLTDGDPELTQSLTFNVVNNTNSALFSSQPSVSSNGTLTYAVNPNAFGTATITLNLSDNGSSSGANDNTSADESFSITVNEINDAPTLDDIPDPTPISEGTGAKTVQLTGISAGPGENQQLQISTSSDNAALIPDPAVSYTNPNATAELTYQATPGVTGEAEITVTITDDGSGIAPNVNSISKTFTIQVTSVNNDPTFTKGEDITINEDAGVQVLSNWATNIDDGDLELNQTVTFDLFSNSNESLFASAPVLSSTGDLTYTPADNANGSAIIGLRLTDEAGASSADQSFVITINAVNDAPSFDIGPNQTVGDSDGAQTIPNWATNIDDGDPEETQTLTFEITANDNEGLFATAPSVDGTGSLSFEPAPKSSGTANISIKLTDNGATDAPNNNESAVQTFTITVNNVTGIDKKDISNSLSLYPNPISSSEINLKMENEITGEFKVVLYDISGRSHYANNLHKKGKSIELKMDVSKLPRGIYIFKIFNDKFIAEDKIFKN</sequence>
<dbReference type="PANTHER" id="PTHR30383">
    <property type="entry name" value="THIOESTERASE 1/PROTEASE 1/LYSOPHOSPHOLIPASE L1"/>
    <property type="match status" value="1"/>
</dbReference>